<gene>
    <name evidence="1" type="primary">Cnig_chr_X.g25834</name>
    <name evidence="1" type="ORF">B9Z55_025834</name>
</gene>
<organism evidence="1 2">
    <name type="scientific">Caenorhabditis nigoni</name>
    <dbReference type="NCBI Taxonomy" id="1611254"/>
    <lineage>
        <taxon>Eukaryota</taxon>
        <taxon>Metazoa</taxon>
        <taxon>Ecdysozoa</taxon>
        <taxon>Nematoda</taxon>
        <taxon>Chromadorea</taxon>
        <taxon>Rhabditida</taxon>
        <taxon>Rhabditina</taxon>
        <taxon>Rhabditomorpha</taxon>
        <taxon>Rhabditoidea</taxon>
        <taxon>Rhabditidae</taxon>
        <taxon>Peloderinae</taxon>
        <taxon>Caenorhabditis</taxon>
    </lineage>
</organism>
<dbReference type="Proteomes" id="UP000230233">
    <property type="component" value="Chromosome X"/>
</dbReference>
<comment type="caution">
    <text evidence="1">The sequence shown here is derived from an EMBL/GenBank/DDBJ whole genome shotgun (WGS) entry which is preliminary data.</text>
</comment>
<evidence type="ECO:0000313" key="2">
    <source>
        <dbReference type="Proteomes" id="UP000230233"/>
    </source>
</evidence>
<evidence type="ECO:0000313" key="1">
    <source>
        <dbReference type="EMBL" id="PIC20750.1"/>
    </source>
</evidence>
<protein>
    <submittedName>
        <fullName evidence="1">Uncharacterized protein</fullName>
    </submittedName>
</protein>
<dbReference type="AlphaFoldDB" id="A0A2G5T0G3"/>
<name>A0A2G5T0G3_9PELO</name>
<accession>A0A2G5T0G3</accession>
<proteinExistence type="predicted"/>
<sequence>MQVNLTKLDFGEERSWDWRRQGFLCEFSFSKASNHRKDIWSRNGGSFRIRNGEWNQWPGDACRPGNKHLIPRKVKPSYWGTHVQKETSIRSHNDGSFRIRNGKWIMGSIAGDLLGFMPARKQTH</sequence>
<reference evidence="2" key="1">
    <citation type="submission" date="2017-10" db="EMBL/GenBank/DDBJ databases">
        <title>Rapid genome shrinkage in a self-fertile nematode reveals novel sperm competition proteins.</title>
        <authorList>
            <person name="Yin D."/>
            <person name="Schwarz E.M."/>
            <person name="Thomas C.G."/>
            <person name="Felde R.L."/>
            <person name="Korf I.F."/>
            <person name="Cutter A.D."/>
            <person name="Schartner C.M."/>
            <person name="Ralston E.J."/>
            <person name="Meyer B.J."/>
            <person name="Haag E.S."/>
        </authorList>
    </citation>
    <scope>NUCLEOTIDE SEQUENCE [LARGE SCALE GENOMIC DNA]</scope>
    <source>
        <strain evidence="2">JU1422</strain>
    </source>
</reference>
<dbReference type="EMBL" id="PDUG01000006">
    <property type="protein sequence ID" value="PIC20750.1"/>
    <property type="molecule type" value="Genomic_DNA"/>
</dbReference>
<keyword evidence="2" id="KW-1185">Reference proteome</keyword>